<protein>
    <submittedName>
        <fullName evidence="1">Uncharacterized protein</fullName>
    </submittedName>
</protein>
<organism evidence="1 2">
    <name type="scientific">Rhizosphaericola mali</name>
    <dbReference type="NCBI Taxonomy" id="2545455"/>
    <lineage>
        <taxon>Bacteria</taxon>
        <taxon>Pseudomonadati</taxon>
        <taxon>Bacteroidota</taxon>
        <taxon>Chitinophagia</taxon>
        <taxon>Chitinophagales</taxon>
        <taxon>Chitinophagaceae</taxon>
        <taxon>Rhizosphaericola</taxon>
    </lineage>
</organism>
<accession>A0A5P2G6J2</accession>
<evidence type="ECO:0000313" key="2">
    <source>
        <dbReference type="Proteomes" id="UP000292424"/>
    </source>
</evidence>
<dbReference type="RefSeq" id="WP_131329791.1">
    <property type="nucleotide sequence ID" value="NZ_CP044016.1"/>
</dbReference>
<reference evidence="1 2" key="1">
    <citation type="submission" date="2019-09" db="EMBL/GenBank/DDBJ databases">
        <title>Complete genome sequence of Arachidicoccus sp. B3-10 isolated from apple orchard soil.</title>
        <authorList>
            <person name="Kim H.S."/>
            <person name="Han K.-I."/>
            <person name="Suh M.K."/>
            <person name="Lee K.C."/>
            <person name="Eom M.K."/>
            <person name="Kim J.-S."/>
            <person name="Kang S.W."/>
            <person name="Sin Y."/>
            <person name="Lee J.-S."/>
        </authorList>
    </citation>
    <scope>NUCLEOTIDE SEQUENCE [LARGE SCALE GENOMIC DNA]</scope>
    <source>
        <strain evidence="1 2">B3-10</strain>
    </source>
</reference>
<dbReference type="Proteomes" id="UP000292424">
    <property type="component" value="Chromosome"/>
</dbReference>
<proteinExistence type="predicted"/>
<sequence length="113" mass="12589">MLKQQVKIFKSNECDAETEVNIFLNEICPMASTVTPVYNGILGGIDFVVVYCVNTDEAIDIEKIKAKAEQWDALYSRIEKYYFDENGDPLPEDFEGDGLISIGEAAASAFGFF</sequence>
<dbReference type="OrthoDB" id="10007026at2"/>
<evidence type="ECO:0000313" key="1">
    <source>
        <dbReference type="EMBL" id="QES88843.1"/>
    </source>
</evidence>
<keyword evidence="2" id="KW-1185">Reference proteome</keyword>
<dbReference type="AlphaFoldDB" id="A0A5P2G6J2"/>
<name>A0A5P2G6J2_9BACT</name>
<dbReference type="KEGG" id="arac:E0W69_009315"/>
<dbReference type="EMBL" id="CP044016">
    <property type="protein sequence ID" value="QES88843.1"/>
    <property type="molecule type" value="Genomic_DNA"/>
</dbReference>
<gene>
    <name evidence="1" type="ORF">E0W69_009315</name>
</gene>